<dbReference type="OrthoDB" id="5589325at2759"/>
<dbReference type="Proteomes" id="UP000297716">
    <property type="component" value="Unassembled WGS sequence"/>
</dbReference>
<reference evidence="4 5" key="1">
    <citation type="submission" date="2019-03" db="EMBL/GenBank/DDBJ databases">
        <title>Draft genome sequence of Xylaria hypoxylon DSM 108379, a ubiquitous saprotrophic-parasitic fungi on hardwood.</title>
        <authorList>
            <person name="Buettner E."/>
            <person name="Leonhardt S."/>
            <person name="Gebauer A.M."/>
            <person name="Liers C."/>
            <person name="Hofrichter M."/>
            <person name="Kellner H."/>
        </authorList>
    </citation>
    <scope>NUCLEOTIDE SEQUENCE [LARGE SCALE GENOMIC DNA]</scope>
    <source>
        <strain evidence="4 5">DSM 108379</strain>
    </source>
</reference>
<proteinExistence type="predicted"/>
<feature type="region of interest" description="Disordered" evidence="1">
    <location>
        <begin position="133"/>
        <end position="247"/>
    </location>
</feature>
<comment type="caution">
    <text evidence="4">The sequence shown here is derived from an EMBL/GenBank/DDBJ whole genome shotgun (WGS) entry which is preliminary data.</text>
</comment>
<sequence>MGGYVAKRALALAFALFTAPCWAIGFTTTEFRILPGQPFTLTWEDAKGPVELSLLTGGSTTLTTVEVIDSGDTGNSYTWTPPDDLPSGTYAFGISDGDDMNYSPQWTYKASNNARLPNQTSWVKVGLANSKQAPASSSSSILTPTSTSTTPTKLSTTTVSATSSKITTSSTSSPTTKSSISLKPTPTTSPSADTSSNNILTSSTIVSSIAPSTSSESPISEPTDSSSTSNSSFSSSSSAPSTETRKPVANANGLSMSAKIGIGVGAGVGSLGLLIVAMLLIFRSYKAAKRRDVNDDDTANQELKAELGGDPRPRAELGGQDLAAMRFDQTIPELWQGHHDEWRRQPSELDASSHSY</sequence>
<feature type="transmembrane region" description="Helical" evidence="2">
    <location>
        <begin position="260"/>
        <end position="282"/>
    </location>
</feature>
<feature type="region of interest" description="Disordered" evidence="1">
    <location>
        <begin position="337"/>
        <end position="356"/>
    </location>
</feature>
<protein>
    <recommendedName>
        <fullName evidence="6">Mid2 domain-containing protein</fullName>
    </recommendedName>
</protein>
<keyword evidence="2" id="KW-0812">Transmembrane</keyword>
<keyword evidence="5" id="KW-1185">Reference proteome</keyword>
<evidence type="ECO:0000256" key="1">
    <source>
        <dbReference type="SAM" id="MobiDB-lite"/>
    </source>
</evidence>
<dbReference type="PANTHER" id="PTHR40633">
    <property type="entry name" value="MATRIX PROTEIN, PUTATIVE (AFU_ORTHOLOGUE AFUA_8G05410)-RELATED"/>
    <property type="match status" value="1"/>
</dbReference>
<evidence type="ECO:0008006" key="6">
    <source>
        <dbReference type="Google" id="ProtNLM"/>
    </source>
</evidence>
<evidence type="ECO:0000256" key="2">
    <source>
        <dbReference type="SAM" id="Phobius"/>
    </source>
</evidence>
<feature type="compositionally biased region" description="Low complexity" evidence="1">
    <location>
        <begin position="133"/>
        <end position="242"/>
    </location>
</feature>
<feature type="chain" id="PRO_5021467670" description="Mid2 domain-containing protein" evidence="3">
    <location>
        <begin position="24"/>
        <end position="356"/>
    </location>
</feature>
<evidence type="ECO:0000256" key="3">
    <source>
        <dbReference type="SAM" id="SignalP"/>
    </source>
</evidence>
<keyword evidence="2" id="KW-1133">Transmembrane helix</keyword>
<dbReference type="AlphaFoldDB" id="A0A4Z0YSD8"/>
<keyword evidence="2" id="KW-0472">Membrane</keyword>
<evidence type="ECO:0000313" key="4">
    <source>
        <dbReference type="EMBL" id="TGJ87319.1"/>
    </source>
</evidence>
<keyword evidence="3" id="KW-0732">Signal</keyword>
<organism evidence="4 5">
    <name type="scientific">Xylaria hypoxylon</name>
    <dbReference type="NCBI Taxonomy" id="37992"/>
    <lineage>
        <taxon>Eukaryota</taxon>
        <taxon>Fungi</taxon>
        <taxon>Dikarya</taxon>
        <taxon>Ascomycota</taxon>
        <taxon>Pezizomycotina</taxon>
        <taxon>Sordariomycetes</taxon>
        <taxon>Xylariomycetidae</taxon>
        <taxon>Xylariales</taxon>
        <taxon>Xylariaceae</taxon>
        <taxon>Xylaria</taxon>
    </lineage>
</organism>
<name>A0A4Z0YSD8_9PEZI</name>
<evidence type="ECO:0000313" key="5">
    <source>
        <dbReference type="Proteomes" id="UP000297716"/>
    </source>
</evidence>
<dbReference type="PANTHER" id="PTHR40633:SF1">
    <property type="entry name" value="GPI ANCHORED SERINE-THREONINE RICH PROTEIN (AFU_ORTHOLOGUE AFUA_1G03630)"/>
    <property type="match status" value="1"/>
</dbReference>
<accession>A0A4Z0YSD8</accession>
<feature type="signal peptide" evidence="3">
    <location>
        <begin position="1"/>
        <end position="23"/>
    </location>
</feature>
<dbReference type="InterPro" id="IPR052982">
    <property type="entry name" value="SRP1/TIP1-like"/>
</dbReference>
<feature type="compositionally biased region" description="Basic and acidic residues" evidence="1">
    <location>
        <begin position="337"/>
        <end position="347"/>
    </location>
</feature>
<dbReference type="STRING" id="37992.A0A4Z0YSD8"/>
<gene>
    <name evidence="4" type="ORF">E0Z10_g1453</name>
</gene>
<dbReference type="EMBL" id="SKBN01000015">
    <property type="protein sequence ID" value="TGJ87319.1"/>
    <property type="molecule type" value="Genomic_DNA"/>
</dbReference>